<feature type="transmembrane region" description="Helical" evidence="1">
    <location>
        <begin position="258"/>
        <end position="283"/>
    </location>
</feature>
<evidence type="ECO:0000259" key="2">
    <source>
        <dbReference type="Pfam" id="PF01970"/>
    </source>
</evidence>
<dbReference type="InterPro" id="IPR002823">
    <property type="entry name" value="DUF112_TM"/>
</dbReference>
<feature type="transmembrane region" description="Helical" evidence="1">
    <location>
        <begin position="356"/>
        <end position="382"/>
    </location>
</feature>
<feature type="transmembrane region" description="Helical" evidence="1">
    <location>
        <begin position="415"/>
        <end position="433"/>
    </location>
</feature>
<keyword evidence="1" id="KW-0812">Transmembrane</keyword>
<feature type="domain" description="DUF112" evidence="2">
    <location>
        <begin position="20"/>
        <end position="440"/>
    </location>
</feature>
<reference evidence="3 4" key="1">
    <citation type="submission" date="2021-03" db="EMBL/GenBank/DDBJ databases">
        <authorList>
            <person name="So Y."/>
        </authorList>
    </citation>
    <scope>NUCLEOTIDE SEQUENCE [LARGE SCALE GENOMIC DNA]</scope>
    <source>
        <strain evidence="3 4">SSH11</strain>
    </source>
</reference>
<feature type="transmembrane region" description="Helical" evidence="1">
    <location>
        <begin position="166"/>
        <end position="183"/>
    </location>
</feature>
<evidence type="ECO:0000256" key="1">
    <source>
        <dbReference type="SAM" id="Phobius"/>
    </source>
</evidence>
<dbReference type="EMBL" id="JAGIZB010000009">
    <property type="protein sequence ID" value="MBP0445376.1"/>
    <property type="molecule type" value="Genomic_DNA"/>
</dbReference>
<feature type="transmembrane region" description="Helical" evidence="1">
    <location>
        <begin position="137"/>
        <end position="159"/>
    </location>
</feature>
<organism evidence="3 4">
    <name type="scientific">Pararoseomonas baculiformis</name>
    <dbReference type="NCBI Taxonomy" id="2820812"/>
    <lineage>
        <taxon>Bacteria</taxon>
        <taxon>Pseudomonadati</taxon>
        <taxon>Pseudomonadota</taxon>
        <taxon>Alphaproteobacteria</taxon>
        <taxon>Acetobacterales</taxon>
        <taxon>Acetobacteraceae</taxon>
        <taxon>Pararoseomonas</taxon>
    </lineage>
</organism>
<feature type="transmembrane region" description="Helical" evidence="1">
    <location>
        <begin position="203"/>
        <end position="223"/>
    </location>
</feature>
<comment type="caution">
    <text evidence="3">The sequence shown here is derived from an EMBL/GenBank/DDBJ whole genome shotgun (WGS) entry which is preliminary data.</text>
</comment>
<feature type="transmembrane region" description="Helical" evidence="1">
    <location>
        <begin position="316"/>
        <end position="335"/>
    </location>
</feature>
<keyword evidence="1" id="KW-0472">Membrane</keyword>
<gene>
    <name evidence="3" type="ORF">J8J14_11350</name>
</gene>
<feature type="transmembrane region" description="Helical" evidence="1">
    <location>
        <begin position="471"/>
        <end position="491"/>
    </location>
</feature>
<accession>A0ABS4AET7</accession>
<dbReference type="PANTHER" id="PTHR35342">
    <property type="entry name" value="TRICARBOXYLIC TRANSPORT PROTEIN"/>
    <property type="match status" value="1"/>
</dbReference>
<keyword evidence="1" id="KW-1133">Transmembrane helix</keyword>
<protein>
    <submittedName>
        <fullName evidence="3">Tripartite tricarboxylate transporter permease</fullName>
    </submittedName>
</protein>
<feature type="transmembrane region" description="Helical" evidence="1">
    <location>
        <begin position="388"/>
        <end position="408"/>
    </location>
</feature>
<dbReference type="PANTHER" id="PTHR35342:SF5">
    <property type="entry name" value="TRICARBOXYLIC TRANSPORT PROTEIN"/>
    <property type="match status" value="1"/>
</dbReference>
<feature type="transmembrane region" description="Helical" evidence="1">
    <location>
        <begin position="108"/>
        <end position="131"/>
    </location>
</feature>
<evidence type="ECO:0000313" key="4">
    <source>
        <dbReference type="Proteomes" id="UP000681594"/>
    </source>
</evidence>
<dbReference type="RefSeq" id="WP_209379620.1">
    <property type="nucleotide sequence ID" value="NZ_JAGIZB010000009.1"/>
</dbReference>
<name>A0ABS4AET7_9PROT</name>
<dbReference type="Pfam" id="PF01970">
    <property type="entry name" value="TctA"/>
    <property type="match status" value="1"/>
</dbReference>
<dbReference type="Proteomes" id="UP000681594">
    <property type="component" value="Unassembled WGS sequence"/>
</dbReference>
<evidence type="ECO:0000313" key="3">
    <source>
        <dbReference type="EMBL" id="MBP0445376.1"/>
    </source>
</evidence>
<feature type="transmembrane region" description="Helical" evidence="1">
    <location>
        <begin position="51"/>
        <end position="71"/>
    </location>
</feature>
<sequence>MELFSNLALGFSEAFSPQTLLYCFIGVFLGTFIGVLPGIGALATISMLLPLTFHVPPTAALVMLAGIYYGAQYGGSTASILLNLPGTPSAAVACLDGYPMAQKGRAGVALFLTTIASFVGASLGIIILTAFSPMLSSVALSFGPADYFAMMVLGLVAAATLAQGSPVKGISMVLVGLALGMVGTDVQTGQQRFTFDIPQLSDGISLVALAMGLFGVAEVIASIRRMGRNEGAKEKITLRSMMPTGQDMKQSTLPMLRGTGIGAIFGALPGAGATIASFISYAVEKKVARDPSRFGKGAVEGVTAPESANNAAAQTAFIPTLTLGIPGDAVMALMLGAMIIQGIQPGPRLVSDHPELFWGLIASFWIGNIMLVILNLPLIGIWVKMLAIPYRLLYPTILLFICIGVFSVNNSAFDVLLVMLFGIFGYAMMLLRFEPAPLILGFILGPLMEEHLRRAMLLSRGDLMVFMERPISAGFLLSTAALLAWAGYGLLRKRKADSLEAVEAATPAADLARRAP</sequence>
<proteinExistence type="predicted"/>
<feature type="transmembrane region" description="Helical" evidence="1">
    <location>
        <begin position="20"/>
        <end position="45"/>
    </location>
</feature>
<keyword evidence="4" id="KW-1185">Reference proteome</keyword>